<gene>
    <name evidence="1" type="ORF">CVLEPA_LOCUS20408</name>
</gene>
<name>A0ABP0G9C4_CLALP</name>
<comment type="caution">
    <text evidence="1">The sequence shown here is derived from an EMBL/GenBank/DDBJ whole genome shotgun (WGS) entry which is preliminary data.</text>
</comment>
<evidence type="ECO:0000313" key="1">
    <source>
        <dbReference type="EMBL" id="CAK8688386.1"/>
    </source>
</evidence>
<reference evidence="1 2" key="1">
    <citation type="submission" date="2024-02" db="EMBL/GenBank/DDBJ databases">
        <authorList>
            <person name="Daric V."/>
            <person name="Darras S."/>
        </authorList>
    </citation>
    <scope>NUCLEOTIDE SEQUENCE [LARGE SCALE GENOMIC DNA]</scope>
</reference>
<accession>A0ABP0G9C4</accession>
<organism evidence="1 2">
    <name type="scientific">Clavelina lepadiformis</name>
    <name type="common">Light-bulb sea squirt</name>
    <name type="synonym">Ascidia lepadiformis</name>
    <dbReference type="NCBI Taxonomy" id="159417"/>
    <lineage>
        <taxon>Eukaryota</taxon>
        <taxon>Metazoa</taxon>
        <taxon>Chordata</taxon>
        <taxon>Tunicata</taxon>
        <taxon>Ascidiacea</taxon>
        <taxon>Aplousobranchia</taxon>
        <taxon>Clavelinidae</taxon>
        <taxon>Clavelina</taxon>
    </lineage>
</organism>
<evidence type="ECO:0000313" key="2">
    <source>
        <dbReference type="Proteomes" id="UP001642483"/>
    </source>
</evidence>
<evidence type="ECO:0008006" key="3">
    <source>
        <dbReference type="Google" id="ProtNLM"/>
    </source>
</evidence>
<dbReference type="EMBL" id="CAWYQH010000108">
    <property type="protein sequence ID" value="CAK8688386.1"/>
    <property type="molecule type" value="Genomic_DNA"/>
</dbReference>
<keyword evidence="2" id="KW-1185">Reference proteome</keyword>
<protein>
    <recommendedName>
        <fullName evidence="3">Reverse transcriptase zinc-binding domain-containing protein</fullName>
    </recommendedName>
</protein>
<sequence length="116" mass="13217">MFCSKSIASVSVSGSSSAEAESAFQLVIKTLSIEFVESKLIGIFLALLDVFQFVSRNIRSWPSKSVVKNIFKIVKVCPVSNRALYRFWFCPSLNLKVFIWKVLFQKRYIHASDTEL</sequence>
<dbReference type="Proteomes" id="UP001642483">
    <property type="component" value="Unassembled WGS sequence"/>
</dbReference>
<proteinExistence type="predicted"/>